<gene>
    <name evidence="2" type="ORF">BDK51DRAFT_28961</name>
</gene>
<evidence type="ECO:0000313" key="2">
    <source>
        <dbReference type="EMBL" id="RKO94102.1"/>
    </source>
</evidence>
<feature type="compositionally biased region" description="Basic and acidic residues" evidence="1">
    <location>
        <begin position="80"/>
        <end position="109"/>
    </location>
</feature>
<sequence>MSQNFQLPPNISRPTNVKNDPHAAISCPAAHSTAGKHSPPQGTFSNKSVNLITQNARARTTTSSTTTTAKKGRTTQTARKAAEEAQKERERAQAREQEEEMKRGKRNTDGDVYDNCGDTEGESTDDASSGAPSSPDILTGEKSEDVSPPPATPTTPPTVVKPEPPSKPEGKGKAPESTPLALPPIKPTNIMVEPYLNIQDQSGTSRPKPEQFWVDPRHEFSRDELDEDALARETLDREHVKRKGTSSPIPRLQQSSTRLENLEKLKGQVNNAMERRLKCPKQPRKKQRRAAASSVMKANVSYQFYKEVPKLNGDGENLGSSLTDLFQNLSITYRMTETNR</sequence>
<feature type="compositionally biased region" description="Low complexity" evidence="1">
    <location>
        <begin position="53"/>
        <end position="79"/>
    </location>
</feature>
<accession>A0A4P9WNN3</accession>
<dbReference type="EMBL" id="KZ994009">
    <property type="protein sequence ID" value="RKO94102.1"/>
    <property type="molecule type" value="Genomic_DNA"/>
</dbReference>
<keyword evidence="3" id="KW-1185">Reference proteome</keyword>
<name>A0A4P9WNN3_9FUNG</name>
<feature type="compositionally biased region" description="Basic and acidic residues" evidence="1">
    <location>
        <begin position="164"/>
        <end position="174"/>
    </location>
</feature>
<reference evidence="3" key="1">
    <citation type="journal article" date="2018" name="Nat. Microbiol.">
        <title>Leveraging single-cell genomics to expand the fungal tree of life.</title>
        <authorList>
            <person name="Ahrendt S.R."/>
            <person name="Quandt C.A."/>
            <person name="Ciobanu D."/>
            <person name="Clum A."/>
            <person name="Salamov A."/>
            <person name="Andreopoulos B."/>
            <person name="Cheng J.F."/>
            <person name="Woyke T."/>
            <person name="Pelin A."/>
            <person name="Henrissat B."/>
            <person name="Reynolds N.K."/>
            <person name="Benny G.L."/>
            <person name="Smith M.E."/>
            <person name="James T.Y."/>
            <person name="Grigoriev I.V."/>
        </authorList>
    </citation>
    <scope>NUCLEOTIDE SEQUENCE [LARGE SCALE GENOMIC DNA]</scope>
</reference>
<feature type="region of interest" description="Disordered" evidence="1">
    <location>
        <begin position="1"/>
        <end position="186"/>
    </location>
</feature>
<feature type="compositionally biased region" description="Low complexity" evidence="1">
    <location>
        <begin position="126"/>
        <end position="136"/>
    </location>
</feature>
<evidence type="ECO:0000256" key="1">
    <source>
        <dbReference type="SAM" id="MobiDB-lite"/>
    </source>
</evidence>
<feature type="compositionally biased region" description="Polar residues" evidence="1">
    <location>
        <begin position="40"/>
        <end position="52"/>
    </location>
</feature>
<dbReference type="AlphaFoldDB" id="A0A4P9WNN3"/>
<organism evidence="2 3">
    <name type="scientific">Blyttiomyces helicus</name>
    <dbReference type="NCBI Taxonomy" id="388810"/>
    <lineage>
        <taxon>Eukaryota</taxon>
        <taxon>Fungi</taxon>
        <taxon>Fungi incertae sedis</taxon>
        <taxon>Chytridiomycota</taxon>
        <taxon>Chytridiomycota incertae sedis</taxon>
        <taxon>Chytridiomycetes</taxon>
        <taxon>Chytridiomycetes incertae sedis</taxon>
        <taxon>Blyttiomyces</taxon>
    </lineage>
</organism>
<dbReference type="Proteomes" id="UP000269721">
    <property type="component" value="Unassembled WGS sequence"/>
</dbReference>
<protein>
    <submittedName>
        <fullName evidence="2">Uncharacterized protein</fullName>
    </submittedName>
</protein>
<feature type="compositionally biased region" description="Pro residues" evidence="1">
    <location>
        <begin position="147"/>
        <end position="156"/>
    </location>
</feature>
<evidence type="ECO:0000313" key="3">
    <source>
        <dbReference type="Proteomes" id="UP000269721"/>
    </source>
</evidence>
<proteinExistence type="predicted"/>
<feature type="compositionally biased region" description="Polar residues" evidence="1">
    <location>
        <begin position="1"/>
        <end position="18"/>
    </location>
</feature>